<dbReference type="InterPro" id="IPR036390">
    <property type="entry name" value="WH_DNA-bd_sf"/>
</dbReference>
<dbReference type="Gene3D" id="3.40.190.290">
    <property type="match status" value="1"/>
</dbReference>
<dbReference type="OrthoDB" id="9787460at2"/>
<dbReference type="KEGG" id="pzu:PHZ_c3415"/>
<dbReference type="eggNOG" id="COG0583">
    <property type="taxonomic scope" value="Bacteria"/>
</dbReference>
<keyword evidence="3" id="KW-0238">DNA-binding</keyword>
<proteinExistence type="inferred from homology"/>
<dbReference type="AlphaFoldDB" id="B4RC31"/>
<dbReference type="GO" id="GO:0006351">
    <property type="term" value="P:DNA-templated transcription"/>
    <property type="evidence" value="ECO:0007669"/>
    <property type="project" value="TreeGrafter"/>
</dbReference>
<name>B4RC31_PHEZH</name>
<dbReference type="RefSeq" id="WP_012523962.1">
    <property type="nucleotide sequence ID" value="NC_011144.1"/>
</dbReference>
<dbReference type="Pfam" id="PF03466">
    <property type="entry name" value="LysR_substrate"/>
    <property type="match status" value="1"/>
</dbReference>
<evidence type="ECO:0000313" key="6">
    <source>
        <dbReference type="EMBL" id="ACG79824.1"/>
    </source>
</evidence>
<dbReference type="PANTHER" id="PTHR30537:SF3">
    <property type="entry name" value="TRANSCRIPTIONAL REGULATORY PROTEIN"/>
    <property type="match status" value="1"/>
</dbReference>
<dbReference type="InterPro" id="IPR005119">
    <property type="entry name" value="LysR_subst-bd"/>
</dbReference>
<gene>
    <name evidence="6" type="ordered locus">PHZ_c3415</name>
</gene>
<dbReference type="InterPro" id="IPR036388">
    <property type="entry name" value="WH-like_DNA-bd_sf"/>
</dbReference>
<keyword evidence="4" id="KW-0804">Transcription</keyword>
<dbReference type="STRING" id="450851.PHZ_c3415"/>
<sequence>MYDWNDLKAFLAVARGGSTLAAARGLGVNQTTVARRIESLEAALKLKLFERGQTGSRLTEAGHDLVAEAERVERAAERFGNRAAGHQRGMAGAIRVTAAEILANHMLMPGIAEFRRLHPEVQVDLIVTDRPLDLEAGEADVAIRSAPALAVSDLVARKVGEYDFALYCSRDYAARRGVPTLETLGSHDLIGGELEMAEGPGMAWMFRAAGGKAPVTRSNTMSNLLHALKAGLGVGPMVCQAADLERELLRCSPVIEEARGASWLITRRDLKDTPRVRAFIDFFVPYLQQLARSQVERGARLQAQAAAANDAAAPGEAALS</sequence>
<dbReference type="CDD" id="cd08422">
    <property type="entry name" value="PBP2_CrgA_like"/>
    <property type="match status" value="1"/>
</dbReference>
<comment type="similarity">
    <text evidence="1">Belongs to the LysR transcriptional regulatory family.</text>
</comment>
<evidence type="ECO:0000313" key="7">
    <source>
        <dbReference type="Proteomes" id="UP000001868"/>
    </source>
</evidence>
<evidence type="ECO:0000259" key="5">
    <source>
        <dbReference type="PROSITE" id="PS50931"/>
    </source>
</evidence>
<dbReference type="SUPFAM" id="SSF46785">
    <property type="entry name" value="Winged helix' DNA-binding domain"/>
    <property type="match status" value="1"/>
</dbReference>
<dbReference type="Proteomes" id="UP000001868">
    <property type="component" value="Chromosome"/>
</dbReference>
<protein>
    <submittedName>
        <fullName evidence="6">Transcriptional regulator, LysR family</fullName>
    </submittedName>
</protein>
<evidence type="ECO:0000256" key="1">
    <source>
        <dbReference type="ARBA" id="ARBA00009437"/>
    </source>
</evidence>
<evidence type="ECO:0000256" key="4">
    <source>
        <dbReference type="ARBA" id="ARBA00023163"/>
    </source>
</evidence>
<dbReference type="Gene3D" id="1.10.10.10">
    <property type="entry name" value="Winged helix-like DNA-binding domain superfamily/Winged helix DNA-binding domain"/>
    <property type="match status" value="1"/>
</dbReference>
<organism evidence="6 7">
    <name type="scientific">Phenylobacterium zucineum (strain HLK1)</name>
    <dbReference type="NCBI Taxonomy" id="450851"/>
    <lineage>
        <taxon>Bacteria</taxon>
        <taxon>Pseudomonadati</taxon>
        <taxon>Pseudomonadota</taxon>
        <taxon>Alphaproteobacteria</taxon>
        <taxon>Caulobacterales</taxon>
        <taxon>Caulobacteraceae</taxon>
        <taxon>Phenylobacterium</taxon>
    </lineage>
</organism>
<evidence type="ECO:0000256" key="3">
    <source>
        <dbReference type="ARBA" id="ARBA00023125"/>
    </source>
</evidence>
<keyword evidence="7" id="KW-1185">Reference proteome</keyword>
<reference evidence="6 7" key="1">
    <citation type="journal article" date="2008" name="BMC Genomics">
        <title>Complete genome of Phenylobacterium zucineum - a novel facultative intracellular bacterium isolated from human erythroleukemia cell line K562.</title>
        <authorList>
            <person name="Luo Y."/>
            <person name="Xu X."/>
            <person name="Ding Z."/>
            <person name="Liu Z."/>
            <person name="Zhang B."/>
            <person name="Yan Z."/>
            <person name="Sun J."/>
            <person name="Hu S."/>
            <person name="Hu X."/>
        </authorList>
    </citation>
    <scope>NUCLEOTIDE SEQUENCE [LARGE SCALE GENOMIC DNA]</scope>
    <source>
        <strain evidence="6 7">HLK1</strain>
    </source>
</reference>
<dbReference type="GO" id="GO:0043565">
    <property type="term" value="F:sequence-specific DNA binding"/>
    <property type="evidence" value="ECO:0007669"/>
    <property type="project" value="TreeGrafter"/>
</dbReference>
<dbReference type="EMBL" id="CP000747">
    <property type="protein sequence ID" value="ACG79824.1"/>
    <property type="molecule type" value="Genomic_DNA"/>
</dbReference>
<dbReference type="HOGENOM" id="CLU_039613_2_2_5"/>
<dbReference type="PANTHER" id="PTHR30537">
    <property type="entry name" value="HTH-TYPE TRANSCRIPTIONAL REGULATOR"/>
    <property type="match status" value="1"/>
</dbReference>
<dbReference type="InterPro" id="IPR000847">
    <property type="entry name" value="LysR_HTH_N"/>
</dbReference>
<feature type="domain" description="HTH lysR-type" evidence="5">
    <location>
        <begin position="1"/>
        <end position="59"/>
    </location>
</feature>
<evidence type="ECO:0000256" key="2">
    <source>
        <dbReference type="ARBA" id="ARBA00023015"/>
    </source>
</evidence>
<keyword evidence="2" id="KW-0805">Transcription regulation</keyword>
<dbReference type="InterPro" id="IPR058163">
    <property type="entry name" value="LysR-type_TF_proteobact-type"/>
</dbReference>
<dbReference type="GO" id="GO:0003700">
    <property type="term" value="F:DNA-binding transcription factor activity"/>
    <property type="evidence" value="ECO:0007669"/>
    <property type="project" value="InterPro"/>
</dbReference>
<dbReference type="PROSITE" id="PS50931">
    <property type="entry name" value="HTH_LYSR"/>
    <property type="match status" value="1"/>
</dbReference>
<dbReference type="SUPFAM" id="SSF53850">
    <property type="entry name" value="Periplasmic binding protein-like II"/>
    <property type="match status" value="1"/>
</dbReference>
<accession>B4RC31</accession>
<dbReference type="Pfam" id="PF00126">
    <property type="entry name" value="HTH_1"/>
    <property type="match status" value="1"/>
</dbReference>